<evidence type="ECO:0000256" key="4">
    <source>
        <dbReference type="ARBA" id="ARBA00022679"/>
    </source>
</evidence>
<keyword evidence="6" id="KW-0479">Metal-binding</keyword>
<keyword evidence="8" id="KW-0735">Signal-anchor</keyword>
<evidence type="ECO:0000256" key="12">
    <source>
        <dbReference type="ARBA" id="ARBA00023157"/>
    </source>
</evidence>
<keyword evidence="7" id="KW-0256">Endoplasmic reticulum</keyword>
<keyword evidence="3" id="KW-0328">Glycosyltransferase</keyword>
<reference evidence="15 16" key="1">
    <citation type="submission" date="2016-10" db="EMBL/GenBank/DDBJ databases">
        <authorList>
            <person name="de Groot N.N."/>
        </authorList>
    </citation>
    <scope>NUCLEOTIDE SEQUENCE [LARGE SCALE GENOMIC DNA]</scope>
    <source>
        <strain evidence="15 16">DSM 19033</strain>
    </source>
</reference>
<dbReference type="Pfam" id="PF02485">
    <property type="entry name" value="Branch"/>
    <property type="match status" value="1"/>
</dbReference>
<evidence type="ECO:0000313" key="15">
    <source>
        <dbReference type="EMBL" id="SEB09126.1"/>
    </source>
</evidence>
<gene>
    <name evidence="15" type="ORF">SAMN05443550_11078</name>
</gene>
<keyword evidence="9" id="KW-1133">Transmembrane helix</keyword>
<evidence type="ECO:0000313" key="16">
    <source>
        <dbReference type="Proteomes" id="UP000198850"/>
    </source>
</evidence>
<evidence type="ECO:0000256" key="7">
    <source>
        <dbReference type="ARBA" id="ARBA00022824"/>
    </source>
</evidence>
<dbReference type="PANTHER" id="PTHR46025">
    <property type="entry name" value="XYLOSYLTRANSFERASE OXT"/>
    <property type="match status" value="1"/>
</dbReference>
<protein>
    <recommendedName>
        <fullName evidence="14">Peptide O-xylosyltransferase</fullName>
    </recommendedName>
</protein>
<evidence type="ECO:0000256" key="10">
    <source>
        <dbReference type="ARBA" id="ARBA00023034"/>
    </source>
</evidence>
<keyword evidence="13" id="KW-0325">Glycoprotein</keyword>
<dbReference type="RefSeq" id="WP_090558731.1">
    <property type="nucleotide sequence ID" value="NZ_FNRA01000010.1"/>
</dbReference>
<dbReference type="STRING" id="425514.SAMN05443550_11078"/>
<keyword evidence="12" id="KW-1015">Disulfide bond</keyword>
<dbReference type="PANTHER" id="PTHR46025:SF3">
    <property type="entry name" value="XYLOSYLTRANSFERASE OXT"/>
    <property type="match status" value="1"/>
</dbReference>
<proteinExistence type="predicted"/>
<evidence type="ECO:0000256" key="9">
    <source>
        <dbReference type="ARBA" id="ARBA00022989"/>
    </source>
</evidence>
<dbReference type="GO" id="GO:0015012">
    <property type="term" value="P:heparan sulfate proteoglycan biosynthetic process"/>
    <property type="evidence" value="ECO:0007669"/>
    <property type="project" value="TreeGrafter"/>
</dbReference>
<sequence length="288" mass="33777">MRIAHIILTHKNHAQLARLIERLRHPQSDFYIHVDAKVPSDDLKELQGLPNVIFIKNRIECNWGGFTILKAIFNSITEVFASGIKYDFINLLSGQDYPITSPQHIYDFLNQHMGKNFISYDASHNSEWWKTATDRYEKYHFTDLSFKGKFFAEKVLNMVMPARKFPEYTEMYGGNKSTWWTISAECAAYLNEKFNNSPQLIEFLKYCWGTDEFVIPTLIMNSPFKDQVVNDNLRYIDWSEGNANPKVFDLSEFENIRNSKMLFARKFDLSHDQNILNKIDQELLTSNN</sequence>
<evidence type="ECO:0000256" key="6">
    <source>
        <dbReference type="ARBA" id="ARBA00022723"/>
    </source>
</evidence>
<dbReference type="GO" id="GO:0030158">
    <property type="term" value="F:protein xylosyltransferase activity"/>
    <property type="evidence" value="ECO:0007669"/>
    <property type="project" value="InterPro"/>
</dbReference>
<organism evidence="15 16">
    <name type="scientific">Pedobacter hartonius</name>
    <dbReference type="NCBI Taxonomy" id="425514"/>
    <lineage>
        <taxon>Bacteria</taxon>
        <taxon>Pseudomonadati</taxon>
        <taxon>Bacteroidota</taxon>
        <taxon>Sphingobacteriia</taxon>
        <taxon>Sphingobacteriales</taxon>
        <taxon>Sphingobacteriaceae</taxon>
        <taxon>Pedobacter</taxon>
    </lineage>
</organism>
<dbReference type="GO" id="GO:0016020">
    <property type="term" value="C:membrane"/>
    <property type="evidence" value="ECO:0007669"/>
    <property type="project" value="InterPro"/>
</dbReference>
<keyword evidence="5" id="KW-0812">Transmembrane</keyword>
<evidence type="ECO:0000256" key="1">
    <source>
        <dbReference type="ARBA" id="ARBA00004323"/>
    </source>
</evidence>
<dbReference type="InterPro" id="IPR043538">
    <property type="entry name" value="XYLT"/>
</dbReference>
<evidence type="ECO:0000256" key="13">
    <source>
        <dbReference type="ARBA" id="ARBA00023180"/>
    </source>
</evidence>
<dbReference type="GO" id="GO:0050650">
    <property type="term" value="P:chondroitin sulfate proteoglycan biosynthetic process"/>
    <property type="evidence" value="ECO:0007669"/>
    <property type="project" value="TreeGrafter"/>
</dbReference>
<evidence type="ECO:0000256" key="14">
    <source>
        <dbReference type="ARBA" id="ARBA00042865"/>
    </source>
</evidence>
<keyword evidence="16" id="KW-1185">Reference proteome</keyword>
<evidence type="ECO:0000256" key="11">
    <source>
        <dbReference type="ARBA" id="ARBA00023136"/>
    </source>
</evidence>
<keyword evidence="11" id="KW-0472">Membrane</keyword>
<dbReference type="EMBL" id="FNRA01000010">
    <property type="protein sequence ID" value="SEB09126.1"/>
    <property type="molecule type" value="Genomic_DNA"/>
</dbReference>
<accession>A0A1H4GHP9</accession>
<dbReference type="InterPro" id="IPR003406">
    <property type="entry name" value="Glyco_trans_14"/>
</dbReference>
<evidence type="ECO:0000256" key="8">
    <source>
        <dbReference type="ARBA" id="ARBA00022968"/>
    </source>
</evidence>
<comment type="subcellular location">
    <subcellularLocation>
        <location evidence="2">Endoplasmic reticulum membrane</location>
        <topology evidence="2">Single-pass type II membrane protein</topology>
    </subcellularLocation>
    <subcellularLocation>
        <location evidence="1">Golgi apparatus membrane</location>
        <topology evidence="1">Single-pass type II membrane protein</topology>
    </subcellularLocation>
</comment>
<dbReference type="GO" id="GO:0046872">
    <property type="term" value="F:metal ion binding"/>
    <property type="evidence" value="ECO:0007669"/>
    <property type="project" value="UniProtKB-KW"/>
</dbReference>
<keyword evidence="10" id="KW-0333">Golgi apparatus</keyword>
<dbReference type="OrthoDB" id="7943907at2"/>
<evidence type="ECO:0000256" key="3">
    <source>
        <dbReference type="ARBA" id="ARBA00022676"/>
    </source>
</evidence>
<dbReference type="Proteomes" id="UP000198850">
    <property type="component" value="Unassembled WGS sequence"/>
</dbReference>
<evidence type="ECO:0000256" key="5">
    <source>
        <dbReference type="ARBA" id="ARBA00022692"/>
    </source>
</evidence>
<keyword evidence="4" id="KW-0808">Transferase</keyword>
<name>A0A1H4GHP9_9SPHI</name>
<evidence type="ECO:0000256" key="2">
    <source>
        <dbReference type="ARBA" id="ARBA00004648"/>
    </source>
</evidence>
<dbReference type="AlphaFoldDB" id="A0A1H4GHP9"/>